<dbReference type="AlphaFoldDB" id="L9XXQ0"/>
<evidence type="ECO:0000313" key="1">
    <source>
        <dbReference type="EMBL" id="ELY66287.1"/>
    </source>
</evidence>
<dbReference type="EMBL" id="AOID01000036">
    <property type="protein sequence ID" value="ELY66287.1"/>
    <property type="molecule type" value="Genomic_DNA"/>
</dbReference>
<reference evidence="1 2" key="1">
    <citation type="journal article" date="2014" name="PLoS Genet.">
        <title>Phylogenetically driven sequencing of extremely halophilic archaea reveals strategies for static and dynamic osmo-response.</title>
        <authorList>
            <person name="Becker E.A."/>
            <person name="Seitzer P.M."/>
            <person name="Tritt A."/>
            <person name="Larsen D."/>
            <person name="Krusor M."/>
            <person name="Yao A.I."/>
            <person name="Wu D."/>
            <person name="Madern D."/>
            <person name="Eisen J.A."/>
            <person name="Darling A.E."/>
            <person name="Facciotti M.T."/>
        </authorList>
    </citation>
    <scope>NUCLEOTIDE SEQUENCE [LARGE SCALE GENOMIC DNA]</scope>
    <source>
        <strain evidence="1 2">JCM 10478</strain>
    </source>
</reference>
<organism evidence="1 2">
    <name type="scientific">Natrinema versiforme JCM 10478</name>
    <dbReference type="NCBI Taxonomy" id="1227496"/>
    <lineage>
        <taxon>Archaea</taxon>
        <taxon>Methanobacteriati</taxon>
        <taxon>Methanobacteriota</taxon>
        <taxon>Stenosarchaea group</taxon>
        <taxon>Halobacteria</taxon>
        <taxon>Halobacteriales</taxon>
        <taxon>Natrialbaceae</taxon>
        <taxon>Natrinema</taxon>
    </lineage>
</organism>
<dbReference type="Proteomes" id="UP000011632">
    <property type="component" value="Unassembled WGS sequence"/>
</dbReference>
<gene>
    <name evidence="1" type="ORF">C489_13036</name>
</gene>
<sequence length="48" mass="5362">MGVLKTIRECVGGESRTLHECRNCGEKIGKDTERCPCCGTTEIAHYEF</sequence>
<name>L9XXQ0_9EURY</name>
<keyword evidence="2" id="KW-1185">Reference proteome</keyword>
<comment type="caution">
    <text evidence="1">The sequence shown here is derived from an EMBL/GenBank/DDBJ whole genome shotgun (WGS) entry which is preliminary data.</text>
</comment>
<evidence type="ECO:0008006" key="3">
    <source>
        <dbReference type="Google" id="ProtNLM"/>
    </source>
</evidence>
<proteinExistence type="predicted"/>
<protein>
    <recommendedName>
        <fullName evidence="3">Zinc-ribbon domain-containing protein</fullName>
    </recommendedName>
</protein>
<accession>L9XXQ0</accession>
<evidence type="ECO:0000313" key="2">
    <source>
        <dbReference type="Proteomes" id="UP000011632"/>
    </source>
</evidence>